<evidence type="ECO:0000256" key="6">
    <source>
        <dbReference type="SAM" id="MobiDB-lite"/>
    </source>
</evidence>
<dbReference type="InterPro" id="IPR026992">
    <property type="entry name" value="DIOX_N"/>
</dbReference>
<proteinExistence type="inferred from homology"/>
<dbReference type="InterPro" id="IPR027443">
    <property type="entry name" value="IPNS-like_sf"/>
</dbReference>
<dbReference type="InterPro" id="IPR044861">
    <property type="entry name" value="IPNS-like_FE2OG_OXY"/>
</dbReference>
<name>A0A1D1YJX1_9ARAE</name>
<organism evidence="8">
    <name type="scientific">Anthurium amnicola</name>
    <dbReference type="NCBI Taxonomy" id="1678845"/>
    <lineage>
        <taxon>Eukaryota</taxon>
        <taxon>Viridiplantae</taxon>
        <taxon>Streptophyta</taxon>
        <taxon>Embryophyta</taxon>
        <taxon>Tracheophyta</taxon>
        <taxon>Spermatophyta</taxon>
        <taxon>Magnoliopsida</taxon>
        <taxon>Liliopsida</taxon>
        <taxon>Araceae</taxon>
        <taxon>Pothoideae</taxon>
        <taxon>Potheae</taxon>
        <taxon>Anthurium</taxon>
    </lineage>
</organism>
<evidence type="ECO:0000256" key="5">
    <source>
        <dbReference type="RuleBase" id="RU003682"/>
    </source>
</evidence>
<evidence type="ECO:0000256" key="3">
    <source>
        <dbReference type="ARBA" id="ARBA00023002"/>
    </source>
</evidence>
<reference evidence="8" key="1">
    <citation type="submission" date="2015-07" db="EMBL/GenBank/DDBJ databases">
        <title>Transcriptome Assembly of Anthurium amnicola.</title>
        <authorList>
            <person name="Suzuki J."/>
        </authorList>
    </citation>
    <scope>NUCLEOTIDE SEQUENCE</scope>
</reference>
<dbReference type="GO" id="GO:0046872">
    <property type="term" value="F:metal ion binding"/>
    <property type="evidence" value="ECO:0007669"/>
    <property type="project" value="UniProtKB-KW"/>
</dbReference>
<accession>A0A1D1YJX1</accession>
<dbReference type="PROSITE" id="PS51471">
    <property type="entry name" value="FE2OG_OXY"/>
    <property type="match status" value="1"/>
</dbReference>
<gene>
    <name evidence="8" type="primary">GA2OX7_2</name>
    <name evidence="8" type="ORF">g.86857</name>
</gene>
<dbReference type="SUPFAM" id="SSF51197">
    <property type="entry name" value="Clavaminate synthase-like"/>
    <property type="match status" value="1"/>
</dbReference>
<dbReference type="Pfam" id="PF14226">
    <property type="entry name" value="DIOX_N"/>
    <property type="match status" value="1"/>
</dbReference>
<evidence type="ECO:0000256" key="2">
    <source>
        <dbReference type="ARBA" id="ARBA00022723"/>
    </source>
</evidence>
<feature type="region of interest" description="Disordered" evidence="6">
    <location>
        <begin position="1"/>
        <end position="40"/>
    </location>
</feature>
<feature type="compositionally biased region" description="Polar residues" evidence="6">
    <location>
        <begin position="1"/>
        <end position="11"/>
    </location>
</feature>
<evidence type="ECO:0000256" key="1">
    <source>
        <dbReference type="ARBA" id="ARBA00001961"/>
    </source>
</evidence>
<dbReference type="EMBL" id="GDJX01012998">
    <property type="protein sequence ID" value="JAT54938.1"/>
    <property type="molecule type" value="Transcribed_RNA"/>
</dbReference>
<comment type="cofactor">
    <cofactor evidence="1">
        <name>L-ascorbate</name>
        <dbReference type="ChEBI" id="CHEBI:38290"/>
    </cofactor>
</comment>
<feature type="non-terminal residue" evidence="8">
    <location>
        <position position="1"/>
    </location>
</feature>
<protein>
    <submittedName>
        <fullName evidence="8">Gibberellin 2-beta-dioxygenase 8</fullName>
    </submittedName>
</protein>
<keyword evidence="3 5" id="KW-0560">Oxidoreductase</keyword>
<evidence type="ECO:0000259" key="7">
    <source>
        <dbReference type="PROSITE" id="PS51471"/>
    </source>
</evidence>
<dbReference type="GO" id="GO:0051213">
    <property type="term" value="F:dioxygenase activity"/>
    <property type="evidence" value="ECO:0007669"/>
    <property type="project" value="UniProtKB-KW"/>
</dbReference>
<dbReference type="Gene3D" id="2.60.120.330">
    <property type="entry name" value="B-lactam Antibiotic, Isopenicillin N Synthase, Chain"/>
    <property type="match status" value="1"/>
</dbReference>
<keyword evidence="2 5" id="KW-0479">Metal-binding</keyword>
<evidence type="ECO:0000313" key="8">
    <source>
        <dbReference type="EMBL" id="JAT54938.1"/>
    </source>
</evidence>
<dbReference type="Pfam" id="PF03171">
    <property type="entry name" value="2OG-FeII_Oxy"/>
    <property type="match status" value="1"/>
</dbReference>
<dbReference type="InterPro" id="IPR050231">
    <property type="entry name" value="Iron_ascorbate_oxido_reductase"/>
</dbReference>
<dbReference type="AlphaFoldDB" id="A0A1D1YJX1"/>
<sequence length="337" mass="36476">TPTPTPTQYESSYPPPFRHDDAAAAAPGASPADPDPMADADLPAIDLRELDPGALAAACREWGIFQLGNHGIPPPLSRRIHGEARRLLSLPFEAKRALFAGTPVAYFWGTPAVTHRVRDLNWLEGLHVPLHHLRAPPPGSDPDSGDISHLRGLAAEYGRRAAGVATALLEPLATDLGLGGGQLRASFPSDAGGLLRLFRYPRCPDPGRHLGMDPHTDSSVLTLVSQDEAGGLQVRRPGQPWLRVNPVPGSLVVIVGDMLQAMSDDEYRSPEHRVVVGSGGKERVSVCYFAFPPEDGPIRSSRYREFTYKEFRAKVVEDIGAVGFKVGLERFRISDSL</sequence>
<comment type="similarity">
    <text evidence="5">Belongs to the iron/ascorbate-dependent oxidoreductase family.</text>
</comment>
<feature type="compositionally biased region" description="Low complexity" evidence="6">
    <location>
        <begin position="23"/>
        <end position="40"/>
    </location>
</feature>
<dbReference type="InterPro" id="IPR005123">
    <property type="entry name" value="Oxoglu/Fe-dep_dioxygenase_dom"/>
</dbReference>
<feature type="domain" description="Fe2OG dioxygenase" evidence="7">
    <location>
        <begin position="190"/>
        <end position="292"/>
    </location>
</feature>
<keyword evidence="4 5" id="KW-0408">Iron</keyword>
<evidence type="ECO:0000256" key="4">
    <source>
        <dbReference type="ARBA" id="ARBA00023004"/>
    </source>
</evidence>
<dbReference type="PANTHER" id="PTHR47990">
    <property type="entry name" value="2-OXOGLUTARATE (2OG) AND FE(II)-DEPENDENT OXYGENASE SUPERFAMILY PROTEIN-RELATED"/>
    <property type="match status" value="1"/>
</dbReference>
<keyword evidence="8" id="KW-0223">Dioxygenase</keyword>